<dbReference type="InterPro" id="IPR023214">
    <property type="entry name" value="HAD_sf"/>
</dbReference>
<accession>A0A1T4Q3W0</accession>
<dbReference type="InterPro" id="IPR011951">
    <property type="entry name" value="HAD-SF_hydro_IA_YjjG/PynA"/>
</dbReference>
<proteinExistence type="predicted"/>
<gene>
    <name evidence="1" type="ORF">SAMN02745116_02058</name>
</gene>
<dbReference type="SUPFAM" id="SSF56784">
    <property type="entry name" value="HAD-like"/>
    <property type="match status" value="1"/>
</dbReference>
<dbReference type="InterPro" id="IPR036412">
    <property type="entry name" value="HAD-like_sf"/>
</dbReference>
<dbReference type="Gene3D" id="3.40.50.1000">
    <property type="entry name" value="HAD superfamily/HAD-like"/>
    <property type="match status" value="1"/>
</dbReference>
<sequence length="232" mass="26731">MQILLFDVDNTLLDFDLAEKNALCAIYEKYGIDVNDEALFVFSEVNKHLWLQNERGEIERSELFAKRFPQVFEKLGISYDFDKNHDIDTEYRTFLSQNHALVDGALEMLNHLQQQSAQMYIVTNGTPSVSRPRIEGAGLSNFFQDIFISEEIGANKPDKRFFDFVFSKIPPVEKKEVFIIGDSLSSDILGGKNAGITTIWYNPKRQKNEQSFSADYEIQHLMELVEILNKKS</sequence>
<dbReference type="STRING" id="263852.SAMN02745116_02058"/>
<dbReference type="NCBIfam" id="TIGR01549">
    <property type="entry name" value="HAD-SF-IA-v1"/>
    <property type="match status" value="1"/>
</dbReference>
<dbReference type="SFLD" id="SFLDG01135">
    <property type="entry name" value="C1.5.6:_HAD__Beta-PGM__Phospha"/>
    <property type="match status" value="1"/>
</dbReference>
<keyword evidence="2" id="KW-1185">Reference proteome</keyword>
<name>A0A1T4Q3W0_9ENTE</name>
<dbReference type="InterPro" id="IPR041492">
    <property type="entry name" value="HAD_2"/>
</dbReference>
<dbReference type="InterPro" id="IPR052550">
    <property type="entry name" value="Pyrimidine_5'-ntase_YjjG"/>
</dbReference>
<dbReference type="GO" id="GO:0008253">
    <property type="term" value="F:5'-nucleotidase activity"/>
    <property type="evidence" value="ECO:0007669"/>
    <property type="project" value="InterPro"/>
</dbReference>
<dbReference type="EMBL" id="FUXI01000025">
    <property type="protein sequence ID" value="SJZ98505.1"/>
    <property type="molecule type" value="Genomic_DNA"/>
</dbReference>
<organism evidence="1 2">
    <name type="scientific">Pilibacter termitis</name>
    <dbReference type="NCBI Taxonomy" id="263852"/>
    <lineage>
        <taxon>Bacteria</taxon>
        <taxon>Bacillati</taxon>
        <taxon>Bacillota</taxon>
        <taxon>Bacilli</taxon>
        <taxon>Lactobacillales</taxon>
        <taxon>Enterococcaceae</taxon>
        <taxon>Pilibacter</taxon>
    </lineage>
</organism>
<dbReference type="AlphaFoldDB" id="A0A1T4Q3W0"/>
<protein>
    <submittedName>
        <fullName evidence="1">2-haloacid dehalogenase</fullName>
    </submittedName>
</protein>
<dbReference type="OrthoDB" id="9802350at2"/>
<dbReference type="PANTHER" id="PTHR47478">
    <property type="match status" value="1"/>
</dbReference>
<reference evidence="1 2" key="1">
    <citation type="submission" date="2017-02" db="EMBL/GenBank/DDBJ databases">
        <authorList>
            <person name="Peterson S.W."/>
        </authorList>
    </citation>
    <scope>NUCLEOTIDE SEQUENCE [LARGE SCALE GENOMIC DNA]</scope>
    <source>
        <strain evidence="1 2">ATCC BAA-1030</strain>
    </source>
</reference>
<dbReference type="Gene3D" id="1.10.150.240">
    <property type="entry name" value="Putative phosphatase, domain 2"/>
    <property type="match status" value="1"/>
</dbReference>
<dbReference type="SFLD" id="SFLDS00003">
    <property type="entry name" value="Haloacid_Dehalogenase"/>
    <property type="match status" value="1"/>
</dbReference>
<dbReference type="NCBIfam" id="TIGR02254">
    <property type="entry name" value="YjjG_YfnB"/>
    <property type="match status" value="1"/>
</dbReference>
<dbReference type="Proteomes" id="UP000190328">
    <property type="component" value="Unassembled WGS sequence"/>
</dbReference>
<dbReference type="SFLD" id="SFLDG01129">
    <property type="entry name" value="C1.5:_HAD__Beta-PGM__Phosphata"/>
    <property type="match status" value="1"/>
</dbReference>
<dbReference type="Pfam" id="PF13419">
    <property type="entry name" value="HAD_2"/>
    <property type="match status" value="1"/>
</dbReference>
<evidence type="ECO:0000313" key="2">
    <source>
        <dbReference type="Proteomes" id="UP000190328"/>
    </source>
</evidence>
<dbReference type="InterPro" id="IPR006439">
    <property type="entry name" value="HAD-SF_hydro_IA"/>
</dbReference>
<dbReference type="RefSeq" id="WP_078807975.1">
    <property type="nucleotide sequence ID" value="NZ_FUXI01000025.1"/>
</dbReference>
<dbReference type="PRINTS" id="PR00413">
    <property type="entry name" value="HADHALOGNASE"/>
</dbReference>
<dbReference type="PANTHER" id="PTHR47478:SF1">
    <property type="entry name" value="PYRIMIDINE 5'-NUCLEOTIDASE YJJG"/>
    <property type="match status" value="1"/>
</dbReference>
<dbReference type="InterPro" id="IPR023198">
    <property type="entry name" value="PGP-like_dom2"/>
</dbReference>
<evidence type="ECO:0000313" key="1">
    <source>
        <dbReference type="EMBL" id="SJZ98505.1"/>
    </source>
</evidence>